<reference evidence="2 3" key="1">
    <citation type="submission" date="2017-09" db="EMBL/GenBank/DDBJ databases">
        <title>Depth-based differentiation of microbial function through sediment-hosted aquifers and enrichment of novel symbionts in the deep terrestrial subsurface.</title>
        <authorList>
            <person name="Probst A.J."/>
            <person name="Ladd B."/>
            <person name="Jarett J.K."/>
            <person name="Geller-Mcgrath D.E."/>
            <person name="Sieber C.M."/>
            <person name="Emerson J.B."/>
            <person name="Anantharaman K."/>
            <person name="Thomas B.C."/>
            <person name="Malmstrom R."/>
            <person name="Stieglmeier M."/>
            <person name="Klingl A."/>
            <person name="Woyke T."/>
            <person name="Ryan C.M."/>
            <person name="Banfield J.F."/>
        </authorList>
    </citation>
    <scope>NUCLEOTIDE SEQUENCE [LARGE SCALE GENOMIC DNA]</scope>
    <source>
        <strain evidence="2">CG10_big_fil_rev_8_21_14_0_10_51_16</strain>
    </source>
</reference>
<feature type="compositionally biased region" description="Gly residues" evidence="1">
    <location>
        <begin position="412"/>
        <end position="422"/>
    </location>
</feature>
<sequence>MEPLRLIKVTECEGDPESHLHLTVDETFDICIAGIKGQTSAVYLVELLGCLGLVDQEGKNQIYESAPFATLSRKEVVVGDILDIVRDDFMTAFLRLAHMATLAMVGNPVMLLPVEKVGKGIGRYARGAVLVDHYGHISWVESLYDLRQCLAEISALEADGTVPENFLTTPEVRRRLLQQALAFGLPAFRSAPQSLGWKFHYWRSLDMPIGKNIFGYRLERPDRTVVVGFSRQSALSAISFTEPLTMIVDERIPQIQSMVMERLELPPLDSLPPLEVVELPLGLKAIVQRENHEVVRSALLNVAGELIVEWDYVYGKFKPTYDELLGPLAVFHTGKPVSVESVEEHALRLMSGPVLLPAVYDNRLGTAPTAPRPPAAADAEAEASEEVQRVIAFGAESDEEEWTDGLLPPETDGGGSGPGELS</sequence>
<dbReference type="AlphaFoldDB" id="A0A2H0RDV1"/>
<feature type="region of interest" description="Disordered" evidence="1">
    <location>
        <begin position="366"/>
        <end position="422"/>
    </location>
</feature>
<evidence type="ECO:0000313" key="2">
    <source>
        <dbReference type="EMBL" id="PIR44663.1"/>
    </source>
</evidence>
<comment type="caution">
    <text evidence="2">The sequence shown here is derived from an EMBL/GenBank/DDBJ whole genome shotgun (WGS) entry which is preliminary data.</text>
</comment>
<proteinExistence type="predicted"/>
<protein>
    <submittedName>
        <fullName evidence="2">Uncharacterized protein</fullName>
    </submittedName>
</protein>
<dbReference type="EMBL" id="PCYI01000024">
    <property type="protein sequence ID" value="PIR44663.1"/>
    <property type="molecule type" value="Genomic_DNA"/>
</dbReference>
<accession>A0A2H0RDV1</accession>
<name>A0A2H0RDV1_9BACT</name>
<organism evidence="2 3">
    <name type="scientific">Candidatus Vogelbacteria bacterium CG10_big_fil_rev_8_21_14_0_10_51_16</name>
    <dbReference type="NCBI Taxonomy" id="1975045"/>
    <lineage>
        <taxon>Bacteria</taxon>
        <taxon>Candidatus Vogeliibacteriota</taxon>
    </lineage>
</organism>
<gene>
    <name evidence="2" type="ORF">COV10_03595</name>
</gene>
<evidence type="ECO:0000313" key="3">
    <source>
        <dbReference type="Proteomes" id="UP000228767"/>
    </source>
</evidence>
<evidence type="ECO:0000256" key="1">
    <source>
        <dbReference type="SAM" id="MobiDB-lite"/>
    </source>
</evidence>
<dbReference type="Proteomes" id="UP000228767">
    <property type="component" value="Unassembled WGS sequence"/>
</dbReference>